<keyword evidence="3" id="KW-0964">Secreted</keyword>
<comment type="function">
    <text evidence="3">Flagellin is the subunit protein which polymerizes to form the filaments of bacterial flagella.</text>
</comment>
<dbReference type="InterPro" id="IPR001029">
    <property type="entry name" value="Flagellin_N"/>
</dbReference>
<dbReference type="PANTHER" id="PTHR42792">
    <property type="entry name" value="FLAGELLIN"/>
    <property type="match status" value="1"/>
</dbReference>
<dbReference type="GO" id="GO:0009288">
    <property type="term" value="C:bacterial-type flagellum"/>
    <property type="evidence" value="ECO:0007669"/>
    <property type="project" value="UniProtKB-SubCell"/>
</dbReference>
<sequence>MMSVNTNVGAMIALQNLNKTNNALEMTQNRINTGFKVSTAKDNGAVFAIAQTMRSEVAGIRSVKTALENGVSSVDVALSAGSGIAGLLIEMKEKAVLAADSGLTTDQRTALDNDFQALKTQITTIVNNAEFNGINMIKASGDDVVTIANSDGTNTITVAAQDLSLAGLSITSNDLTTGTNASTAITAVDAAITSLNTSLGSLGTGAKALEVHSSFVTELQDSLDRGIGNLVDADLAVESAKLQSLQVKQQLGLQALSIANQAPQSILSLFR</sequence>
<keyword evidence="2 3" id="KW-0975">Bacterial flagellum</keyword>
<dbReference type="InParanoid" id="A0A1Y5U517"/>
<dbReference type="GO" id="GO:0005576">
    <property type="term" value="C:extracellular region"/>
    <property type="evidence" value="ECO:0007669"/>
    <property type="project" value="UniProtKB-SubCell"/>
</dbReference>
<keyword evidence="6" id="KW-0969">Cilium</keyword>
<keyword evidence="6" id="KW-0966">Cell projection</keyword>
<evidence type="ECO:0000256" key="2">
    <source>
        <dbReference type="ARBA" id="ARBA00023143"/>
    </source>
</evidence>
<dbReference type="EMBL" id="FWFR01000006">
    <property type="protein sequence ID" value="SLN77141.1"/>
    <property type="molecule type" value="Genomic_DNA"/>
</dbReference>
<feature type="domain" description="Flagellin C-terminal" evidence="5">
    <location>
        <begin position="185"/>
        <end position="270"/>
    </location>
</feature>
<dbReference type="Gene3D" id="1.20.1330.10">
    <property type="entry name" value="f41 fragment of flagellin, N-terminal domain"/>
    <property type="match status" value="1"/>
</dbReference>
<protein>
    <recommendedName>
        <fullName evidence="3">Flagellin</fullName>
    </recommendedName>
</protein>
<evidence type="ECO:0000313" key="6">
    <source>
        <dbReference type="EMBL" id="SLN77141.1"/>
    </source>
</evidence>
<reference evidence="6 7" key="1">
    <citation type="submission" date="2017-03" db="EMBL/GenBank/DDBJ databases">
        <authorList>
            <person name="Afonso C.L."/>
            <person name="Miller P.J."/>
            <person name="Scott M.A."/>
            <person name="Spackman E."/>
            <person name="Goraichik I."/>
            <person name="Dimitrov K.M."/>
            <person name="Suarez D.L."/>
            <person name="Swayne D.E."/>
        </authorList>
    </citation>
    <scope>NUCLEOTIDE SEQUENCE [LARGE SCALE GENOMIC DNA]</scope>
    <source>
        <strain evidence="6 7">CECT 7691</strain>
    </source>
</reference>
<dbReference type="Pfam" id="PF00669">
    <property type="entry name" value="Flagellin_N"/>
    <property type="match status" value="1"/>
</dbReference>
<dbReference type="AlphaFoldDB" id="A0A1Y5U517"/>
<evidence type="ECO:0000313" key="7">
    <source>
        <dbReference type="Proteomes" id="UP000193200"/>
    </source>
</evidence>
<proteinExistence type="inferred from homology"/>
<name>A0A1Y5U517_9PROT</name>
<dbReference type="GO" id="GO:0005198">
    <property type="term" value="F:structural molecule activity"/>
    <property type="evidence" value="ECO:0007669"/>
    <property type="project" value="UniProtKB-UniRule"/>
</dbReference>
<organism evidence="6 7">
    <name type="scientific">Oceanibacterium hippocampi</name>
    <dbReference type="NCBI Taxonomy" id="745714"/>
    <lineage>
        <taxon>Bacteria</taxon>
        <taxon>Pseudomonadati</taxon>
        <taxon>Pseudomonadota</taxon>
        <taxon>Alphaproteobacteria</taxon>
        <taxon>Sneathiellales</taxon>
        <taxon>Sneathiellaceae</taxon>
        <taxon>Oceanibacterium</taxon>
    </lineage>
</organism>
<dbReference type="OrthoDB" id="8328560at2"/>
<evidence type="ECO:0000259" key="4">
    <source>
        <dbReference type="Pfam" id="PF00669"/>
    </source>
</evidence>
<evidence type="ECO:0000259" key="5">
    <source>
        <dbReference type="Pfam" id="PF00700"/>
    </source>
</evidence>
<dbReference type="InterPro" id="IPR046358">
    <property type="entry name" value="Flagellin_C"/>
</dbReference>
<evidence type="ECO:0000256" key="1">
    <source>
        <dbReference type="ARBA" id="ARBA00005709"/>
    </source>
</evidence>
<accession>A0A1Y5U517</accession>
<dbReference type="RefSeq" id="WP_085885638.1">
    <property type="nucleotide sequence ID" value="NZ_FWFR01000006.1"/>
</dbReference>
<dbReference type="Pfam" id="PF00700">
    <property type="entry name" value="Flagellin_C"/>
    <property type="match status" value="1"/>
</dbReference>
<keyword evidence="7" id="KW-1185">Reference proteome</keyword>
<dbReference type="Proteomes" id="UP000193200">
    <property type="component" value="Unassembled WGS sequence"/>
</dbReference>
<dbReference type="InterPro" id="IPR001492">
    <property type="entry name" value="Flagellin"/>
</dbReference>
<dbReference type="SUPFAM" id="SSF64518">
    <property type="entry name" value="Phase 1 flagellin"/>
    <property type="match status" value="1"/>
</dbReference>
<gene>
    <name evidence="6" type="primary">fliC_2</name>
    <name evidence="6" type="ORF">OCH7691_04303</name>
</gene>
<dbReference type="PANTHER" id="PTHR42792:SF2">
    <property type="entry name" value="FLAGELLIN"/>
    <property type="match status" value="1"/>
</dbReference>
<keyword evidence="6" id="KW-0282">Flagellum</keyword>
<evidence type="ECO:0000256" key="3">
    <source>
        <dbReference type="RuleBase" id="RU362073"/>
    </source>
</evidence>
<comment type="subcellular location">
    <subcellularLocation>
        <location evidence="3">Secreted</location>
    </subcellularLocation>
    <subcellularLocation>
        <location evidence="3">Bacterial flagellum</location>
    </subcellularLocation>
</comment>
<feature type="domain" description="Flagellin N-terminal" evidence="4">
    <location>
        <begin position="4"/>
        <end position="139"/>
    </location>
</feature>
<comment type="similarity">
    <text evidence="1 3">Belongs to the bacterial flagellin family.</text>
</comment>